<keyword evidence="6" id="KW-0238">DNA-binding</keyword>
<evidence type="ECO:0000256" key="6">
    <source>
        <dbReference type="ARBA" id="ARBA00023125"/>
    </source>
</evidence>
<dbReference type="InterPro" id="IPR035500">
    <property type="entry name" value="NHR-like_dom_sf"/>
</dbReference>
<evidence type="ECO:0000256" key="1">
    <source>
        <dbReference type="ARBA" id="ARBA00004123"/>
    </source>
</evidence>
<dbReference type="InterPro" id="IPR044101">
    <property type="entry name" value="NR_DBD_ROR"/>
</dbReference>
<evidence type="ECO:0000256" key="3">
    <source>
        <dbReference type="ARBA" id="ARBA00022771"/>
    </source>
</evidence>
<keyword evidence="14" id="KW-1185">Reference proteome</keyword>
<evidence type="ECO:0000256" key="5">
    <source>
        <dbReference type="ARBA" id="ARBA00023015"/>
    </source>
</evidence>
<keyword evidence="9" id="KW-0539">Nucleus</keyword>
<dbReference type="PROSITE" id="PS00031">
    <property type="entry name" value="NUCLEAR_REC_DBD_1"/>
    <property type="match status" value="1"/>
</dbReference>
<dbReference type="GO" id="GO:0008142">
    <property type="term" value="F:oxysterol binding"/>
    <property type="evidence" value="ECO:0007669"/>
    <property type="project" value="TreeGrafter"/>
</dbReference>
<dbReference type="OrthoDB" id="5771769at2759"/>
<evidence type="ECO:0000259" key="11">
    <source>
        <dbReference type="PROSITE" id="PS51030"/>
    </source>
</evidence>
<dbReference type="SUPFAM" id="SSF57716">
    <property type="entry name" value="Glucocorticoid receptor-like (DNA-binding domain)"/>
    <property type="match status" value="1"/>
</dbReference>
<evidence type="ECO:0000259" key="12">
    <source>
        <dbReference type="PROSITE" id="PS51843"/>
    </source>
</evidence>
<feature type="compositionally biased region" description="Polar residues" evidence="10">
    <location>
        <begin position="103"/>
        <end position="122"/>
    </location>
</feature>
<dbReference type="PANTHER" id="PTHR45805:SF1">
    <property type="entry name" value="NUCLEAR RECEPTOR ROR-GAMMA"/>
    <property type="match status" value="1"/>
</dbReference>
<dbReference type="Pfam" id="PF00105">
    <property type="entry name" value="zf-C4"/>
    <property type="match status" value="1"/>
</dbReference>
<evidence type="ECO:0000256" key="7">
    <source>
        <dbReference type="ARBA" id="ARBA00023163"/>
    </source>
</evidence>
<feature type="domain" description="NR LBD" evidence="12">
    <location>
        <begin position="157"/>
        <end position="377"/>
    </location>
</feature>
<accession>A0A2G9SJY9</accession>
<evidence type="ECO:0000256" key="10">
    <source>
        <dbReference type="SAM" id="MobiDB-lite"/>
    </source>
</evidence>
<dbReference type="SMART" id="SM00399">
    <property type="entry name" value="ZnF_C4"/>
    <property type="match status" value="1"/>
</dbReference>
<dbReference type="GO" id="GO:0005634">
    <property type="term" value="C:nucleus"/>
    <property type="evidence" value="ECO:0007669"/>
    <property type="project" value="UniProtKB-SubCell"/>
</dbReference>
<dbReference type="CDD" id="cd06968">
    <property type="entry name" value="NR_DBD_ROR"/>
    <property type="match status" value="1"/>
</dbReference>
<keyword evidence="5" id="KW-0805">Transcription regulation</keyword>
<dbReference type="PANTHER" id="PTHR45805">
    <property type="entry name" value="NUCLEAR HORMONE RECEPTOR HR3-RELATED"/>
    <property type="match status" value="1"/>
</dbReference>
<organism evidence="13 14">
    <name type="scientific">Aquarana catesbeiana</name>
    <name type="common">American bullfrog</name>
    <name type="synonym">Rana catesbeiana</name>
    <dbReference type="NCBI Taxonomy" id="8400"/>
    <lineage>
        <taxon>Eukaryota</taxon>
        <taxon>Metazoa</taxon>
        <taxon>Chordata</taxon>
        <taxon>Craniata</taxon>
        <taxon>Vertebrata</taxon>
        <taxon>Euteleostomi</taxon>
        <taxon>Amphibia</taxon>
        <taxon>Batrachia</taxon>
        <taxon>Anura</taxon>
        <taxon>Neobatrachia</taxon>
        <taxon>Ranoidea</taxon>
        <taxon>Ranidae</taxon>
        <taxon>Aquarana</taxon>
    </lineage>
</organism>
<protein>
    <submittedName>
        <fullName evidence="13">Nuclear receptor ROR-alpha</fullName>
    </submittedName>
</protein>
<dbReference type="PROSITE" id="PS51843">
    <property type="entry name" value="NR_LBD"/>
    <property type="match status" value="1"/>
</dbReference>
<dbReference type="GO" id="GO:0004879">
    <property type="term" value="F:nuclear receptor activity"/>
    <property type="evidence" value="ECO:0007669"/>
    <property type="project" value="TreeGrafter"/>
</dbReference>
<dbReference type="PROSITE" id="PS51030">
    <property type="entry name" value="NUCLEAR_REC_DBD_2"/>
    <property type="match status" value="1"/>
</dbReference>
<name>A0A2G9SJY9_AQUCT</name>
<dbReference type="Gene3D" id="3.30.50.10">
    <property type="entry name" value="Erythroid Transcription Factor GATA-1, subunit A"/>
    <property type="match status" value="1"/>
</dbReference>
<dbReference type="InterPro" id="IPR013088">
    <property type="entry name" value="Znf_NHR/GATA"/>
</dbReference>
<dbReference type="InterPro" id="IPR000536">
    <property type="entry name" value="Nucl_hrmn_rcpt_lig-bd"/>
</dbReference>
<evidence type="ECO:0000256" key="9">
    <source>
        <dbReference type="ARBA" id="ARBA00023242"/>
    </source>
</evidence>
<dbReference type="GO" id="GO:0008270">
    <property type="term" value="F:zinc ion binding"/>
    <property type="evidence" value="ECO:0007669"/>
    <property type="project" value="UniProtKB-KW"/>
</dbReference>
<dbReference type="FunFam" id="3.30.50.10:FF:000003">
    <property type="entry name" value="Nuclear orphan receptor ROR-beta"/>
    <property type="match status" value="1"/>
</dbReference>
<dbReference type="EMBL" id="KV923015">
    <property type="protein sequence ID" value="PIO40435.1"/>
    <property type="molecule type" value="Genomic_DNA"/>
</dbReference>
<reference evidence="14" key="1">
    <citation type="journal article" date="2017" name="Nat. Commun.">
        <title>The North American bullfrog draft genome provides insight into hormonal regulation of long noncoding RNA.</title>
        <authorList>
            <person name="Hammond S.A."/>
            <person name="Warren R.L."/>
            <person name="Vandervalk B.P."/>
            <person name="Kucuk E."/>
            <person name="Khan H."/>
            <person name="Gibb E.A."/>
            <person name="Pandoh P."/>
            <person name="Kirk H."/>
            <person name="Zhao Y."/>
            <person name="Jones M."/>
            <person name="Mungall A.J."/>
            <person name="Coope R."/>
            <person name="Pleasance S."/>
            <person name="Moore R.A."/>
            <person name="Holt R.A."/>
            <person name="Round J.M."/>
            <person name="Ohora S."/>
            <person name="Walle B.V."/>
            <person name="Veldhoen N."/>
            <person name="Helbing C.C."/>
            <person name="Birol I."/>
        </authorList>
    </citation>
    <scope>NUCLEOTIDE SEQUENCE [LARGE SCALE GENOMIC DNA]</scope>
</reference>
<comment type="subcellular location">
    <subcellularLocation>
        <location evidence="1">Nucleus</location>
    </subcellularLocation>
</comment>
<evidence type="ECO:0000256" key="8">
    <source>
        <dbReference type="ARBA" id="ARBA00023170"/>
    </source>
</evidence>
<gene>
    <name evidence="13" type="ORF">AB205_0142520</name>
</gene>
<dbReference type="InterPro" id="IPR001628">
    <property type="entry name" value="Znf_hrmn_rcpt"/>
</dbReference>
<dbReference type="GO" id="GO:0000978">
    <property type="term" value="F:RNA polymerase II cis-regulatory region sequence-specific DNA binding"/>
    <property type="evidence" value="ECO:0007669"/>
    <property type="project" value="TreeGrafter"/>
</dbReference>
<feature type="region of interest" description="Disordered" evidence="10">
    <location>
        <begin position="99"/>
        <end position="125"/>
    </location>
</feature>
<evidence type="ECO:0000256" key="2">
    <source>
        <dbReference type="ARBA" id="ARBA00022723"/>
    </source>
</evidence>
<dbReference type="SUPFAM" id="SSF48508">
    <property type="entry name" value="Nuclear receptor ligand-binding domain"/>
    <property type="match status" value="1"/>
</dbReference>
<feature type="domain" description="Nuclear receptor" evidence="11">
    <location>
        <begin position="6"/>
        <end position="81"/>
    </location>
</feature>
<keyword evidence="8 13" id="KW-0675">Receptor</keyword>
<feature type="non-terminal residue" evidence="13">
    <location>
        <position position="1"/>
    </location>
</feature>
<proteinExistence type="predicted"/>
<keyword evidence="4" id="KW-0862">Zinc</keyword>
<keyword evidence="2" id="KW-0479">Metal-binding</keyword>
<dbReference type="PRINTS" id="PR00047">
    <property type="entry name" value="STROIDFINGER"/>
</dbReference>
<keyword evidence="3" id="KW-0863">Zinc-finger</keyword>
<dbReference type="Proteomes" id="UP000228934">
    <property type="component" value="Unassembled WGS sequence"/>
</dbReference>
<evidence type="ECO:0000313" key="13">
    <source>
        <dbReference type="EMBL" id="PIO40435.1"/>
    </source>
</evidence>
<keyword evidence="7" id="KW-0804">Transcription</keyword>
<evidence type="ECO:0000313" key="14">
    <source>
        <dbReference type="Proteomes" id="UP000228934"/>
    </source>
</evidence>
<sequence length="377" mass="43243">AAQIEIIPCKICGDKSSGIHYGVITCEGCKGFFRRSQQGKPIYSCSQQQSCQIDRSNRNRCQHCRLQKCLSLGMSRDAVKFGRMSKKQHDIIQAEVQKLQREGPSSLQKTEPQMDQPTSTSPELGHTIPHSLWTGRWDSSCSARSCSAPRMQLQKDPLVHHSNTPEKTHSEVFLRKSYLREQQLHLEHTRPTVFQGVESYGNIISSCLLPECVISATELGAMELLLIRMSRAFNCYNNTVYFEGKYAQLELFHSLGCIDLISTMFDFCHILGALNLSEHEMAFYSAMTLLDPSRPWLQDKQKVETLHRKLQLAFRHLLRRTHREGIMSKLPHKEGLSGICQLHLEKLNIFRQMYPGIAWERFPPLYKELFISEPESS</sequence>
<dbReference type="AlphaFoldDB" id="A0A2G9SJY9"/>
<evidence type="ECO:0000256" key="4">
    <source>
        <dbReference type="ARBA" id="ARBA00022833"/>
    </source>
</evidence>
<dbReference type="Gene3D" id="1.10.565.10">
    <property type="entry name" value="Retinoid X Receptor"/>
    <property type="match status" value="1"/>
</dbReference>